<dbReference type="Proteomes" id="UP000233491">
    <property type="component" value="Unassembled WGS sequence"/>
</dbReference>
<dbReference type="RefSeq" id="WP_101288809.1">
    <property type="nucleotide sequence ID" value="NZ_FOUQ01000005.1"/>
</dbReference>
<gene>
    <name evidence="3" type="ORF">CXZ10_08985</name>
</gene>
<dbReference type="AlphaFoldDB" id="A0A1I4T8A9"/>
<dbReference type="OrthoDB" id="9813296at2"/>
<dbReference type="InterPro" id="IPR022742">
    <property type="entry name" value="Hydrolase_4"/>
</dbReference>
<dbReference type="GO" id="GO:0016787">
    <property type="term" value="F:hydrolase activity"/>
    <property type="evidence" value="ECO:0007669"/>
    <property type="project" value="UniProtKB-KW"/>
</dbReference>
<sequence length="251" mass="26879">MTDRPINITMPDDGRIVRGLVQDGAGPTVVWLGGFRSDMTGAKAEAVSAWGRKTGRKVVRFDYSGHGGSDGAFEDGRIGRWFAEAKAIIAAEAGPEYVVVGSSMGGWMALLLARECPAGLKGAVLVAPAPDFTEKLFYPALPPEARARVEAGETIEVPGEYGSPAYRLTADFFRDGAKHNLLDAPLRLGVPVIIIQGMADTSVPYLHAQRIVDRLVDDDVVLTLVKDGDHRLSRPADIALILDAIGRVTED</sequence>
<evidence type="ECO:0000313" key="4">
    <source>
        <dbReference type="Proteomes" id="UP000233491"/>
    </source>
</evidence>
<feature type="domain" description="Serine aminopeptidase S33" evidence="2">
    <location>
        <begin position="52"/>
        <end position="138"/>
    </location>
</feature>
<protein>
    <submittedName>
        <fullName evidence="3">Alpha/beta hydrolase</fullName>
    </submittedName>
</protein>
<accession>A0A1I4T8A9</accession>
<keyword evidence="1 3" id="KW-0378">Hydrolase</keyword>
<keyword evidence="4" id="KW-1185">Reference proteome</keyword>
<dbReference type="EMBL" id="PJNW01000005">
    <property type="protein sequence ID" value="PKR89500.1"/>
    <property type="molecule type" value="Genomic_DNA"/>
</dbReference>
<dbReference type="PANTHER" id="PTHR16138">
    <property type="entry name" value="MYCOPHENOLIC ACID ACYL-GLUCURONIDE ESTERASE, MITOCHONDRIAL"/>
    <property type="match status" value="1"/>
</dbReference>
<dbReference type="PANTHER" id="PTHR16138:SF7">
    <property type="entry name" value="PALMITOYL-PROTEIN THIOESTERASE ABHD10, MITOCHONDRIAL"/>
    <property type="match status" value="1"/>
</dbReference>
<evidence type="ECO:0000259" key="2">
    <source>
        <dbReference type="Pfam" id="PF12146"/>
    </source>
</evidence>
<comment type="caution">
    <text evidence="3">The sequence shown here is derived from an EMBL/GenBank/DDBJ whole genome shotgun (WGS) entry which is preliminary data.</text>
</comment>
<evidence type="ECO:0000313" key="3">
    <source>
        <dbReference type="EMBL" id="PKR89500.1"/>
    </source>
</evidence>
<reference evidence="3 4" key="1">
    <citation type="submission" date="2017-12" db="EMBL/GenBank/DDBJ databases">
        <title>Anaerobic carbon monoxide metabolism by Pleomorphomonas carboxyditropha sp. nov., a new mesophilic hydrogenogenic carboxidotroph.</title>
        <authorList>
            <person name="Esquivel-Elizondo S."/>
            <person name="Krajmalnik-Brown R."/>
        </authorList>
    </citation>
    <scope>NUCLEOTIDE SEQUENCE [LARGE SCALE GENOMIC DNA]</scope>
    <source>
        <strain evidence="3 4">R5-392</strain>
    </source>
</reference>
<dbReference type="InterPro" id="IPR052382">
    <property type="entry name" value="ABHD10_acyl-thioesterase"/>
</dbReference>
<dbReference type="Gene3D" id="3.40.50.1820">
    <property type="entry name" value="alpha/beta hydrolase"/>
    <property type="match status" value="1"/>
</dbReference>
<dbReference type="Pfam" id="PF12146">
    <property type="entry name" value="Hydrolase_4"/>
    <property type="match status" value="1"/>
</dbReference>
<evidence type="ECO:0000256" key="1">
    <source>
        <dbReference type="ARBA" id="ARBA00022801"/>
    </source>
</evidence>
<dbReference type="SUPFAM" id="SSF53474">
    <property type="entry name" value="alpha/beta-Hydrolases"/>
    <property type="match status" value="1"/>
</dbReference>
<name>A0A1I4T8A9_9HYPH</name>
<proteinExistence type="predicted"/>
<organism evidence="3 4">
    <name type="scientific">Pleomorphomonas diazotrophica</name>
    <dbReference type="NCBI Taxonomy" id="1166257"/>
    <lineage>
        <taxon>Bacteria</taxon>
        <taxon>Pseudomonadati</taxon>
        <taxon>Pseudomonadota</taxon>
        <taxon>Alphaproteobacteria</taxon>
        <taxon>Hyphomicrobiales</taxon>
        <taxon>Pleomorphomonadaceae</taxon>
        <taxon>Pleomorphomonas</taxon>
    </lineage>
</organism>
<dbReference type="InterPro" id="IPR029058">
    <property type="entry name" value="AB_hydrolase_fold"/>
</dbReference>